<protein>
    <submittedName>
        <fullName evidence="2">Uncharacterized protein</fullName>
    </submittedName>
</protein>
<keyword evidence="3" id="KW-1185">Reference proteome</keyword>
<name>A0A4Z1J997_9HELO</name>
<proteinExistence type="predicted"/>
<comment type="caution">
    <text evidence="2">The sequence shown here is derived from an EMBL/GenBank/DDBJ whole genome shotgun (WGS) entry which is preliminary data.</text>
</comment>
<organism evidence="2 3">
    <name type="scientific">Botryotinia narcissicola</name>
    <dbReference type="NCBI Taxonomy" id="278944"/>
    <lineage>
        <taxon>Eukaryota</taxon>
        <taxon>Fungi</taxon>
        <taxon>Dikarya</taxon>
        <taxon>Ascomycota</taxon>
        <taxon>Pezizomycotina</taxon>
        <taxon>Leotiomycetes</taxon>
        <taxon>Helotiales</taxon>
        <taxon>Sclerotiniaceae</taxon>
        <taxon>Botryotinia</taxon>
    </lineage>
</organism>
<dbReference type="AlphaFoldDB" id="A0A4Z1J997"/>
<evidence type="ECO:0000256" key="1">
    <source>
        <dbReference type="SAM" id="MobiDB-lite"/>
    </source>
</evidence>
<evidence type="ECO:0000313" key="2">
    <source>
        <dbReference type="EMBL" id="TGO68052.1"/>
    </source>
</evidence>
<feature type="region of interest" description="Disordered" evidence="1">
    <location>
        <begin position="70"/>
        <end position="94"/>
    </location>
</feature>
<dbReference type="Proteomes" id="UP000297452">
    <property type="component" value="Unassembled WGS sequence"/>
</dbReference>
<accession>A0A4Z1J997</accession>
<evidence type="ECO:0000313" key="3">
    <source>
        <dbReference type="Proteomes" id="UP000297452"/>
    </source>
</evidence>
<dbReference type="EMBL" id="PQXJ01000031">
    <property type="protein sequence ID" value="TGO68052.1"/>
    <property type="molecule type" value="Genomic_DNA"/>
</dbReference>
<gene>
    <name evidence="2" type="ORF">BOTNAR_0031g00410</name>
</gene>
<reference evidence="2 3" key="1">
    <citation type="submission" date="2017-12" db="EMBL/GenBank/DDBJ databases">
        <title>Comparative genomics of Botrytis spp.</title>
        <authorList>
            <person name="Valero-Jimenez C.A."/>
            <person name="Tapia P."/>
            <person name="Veloso J."/>
            <person name="Silva-Moreno E."/>
            <person name="Staats M."/>
            <person name="Valdes J.H."/>
            <person name="Van Kan J.A.L."/>
        </authorList>
    </citation>
    <scope>NUCLEOTIDE SEQUENCE [LARGE SCALE GENOMIC DNA]</scope>
    <source>
        <strain evidence="2 3">MUCL2120</strain>
    </source>
</reference>
<sequence>MIHPNTIEQIIQPTPRISQTISAFFAERQGTAVAEKDRGRRTYHAGFGDGSVRKTIHVGVVIVRFVAGIGSRDGRGSGGSRKQHGGVGGRGNVAAEPAGFAPGEFVVAEHGVHSAVEDGVYVAV</sequence>